<dbReference type="InterPro" id="IPR006869">
    <property type="entry name" value="DUF547"/>
</dbReference>
<comment type="caution">
    <text evidence="4">The sequence shown here is derived from an EMBL/GenBank/DDBJ whole genome shotgun (WGS) entry which is preliminary data.</text>
</comment>
<dbReference type="PANTHER" id="PTHR46248">
    <property type="entry name" value="EXPRESSED PROTEIN"/>
    <property type="match status" value="1"/>
</dbReference>
<evidence type="ECO:0000313" key="5">
    <source>
        <dbReference type="Proteomes" id="UP000467841"/>
    </source>
</evidence>
<organism evidence="4 5">
    <name type="scientific">Microthlaspi erraticum</name>
    <dbReference type="NCBI Taxonomy" id="1685480"/>
    <lineage>
        <taxon>Eukaryota</taxon>
        <taxon>Viridiplantae</taxon>
        <taxon>Streptophyta</taxon>
        <taxon>Embryophyta</taxon>
        <taxon>Tracheophyta</taxon>
        <taxon>Spermatophyta</taxon>
        <taxon>Magnoliopsida</taxon>
        <taxon>eudicotyledons</taxon>
        <taxon>Gunneridae</taxon>
        <taxon>Pentapetalae</taxon>
        <taxon>rosids</taxon>
        <taxon>malvids</taxon>
        <taxon>Brassicales</taxon>
        <taxon>Brassicaceae</taxon>
        <taxon>Coluteocarpeae</taxon>
        <taxon>Microthlaspi</taxon>
    </lineage>
</organism>
<evidence type="ECO:0000259" key="2">
    <source>
        <dbReference type="Pfam" id="PF04784"/>
    </source>
</evidence>
<evidence type="ECO:0000259" key="3">
    <source>
        <dbReference type="Pfam" id="PF14389"/>
    </source>
</evidence>
<feature type="domain" description="Ternary complex factor MIP1 leucine-zipper" evidence="3">
    <location>
        <begin position="55"/>
        <end position="136"/>
    </location>
</feature>
<feature type="compositionally biased region" description="Basic and acidic residues" evidence="1">
    <location>
        <begin position="233"/>
        <end position="244"/>
    </location>
</feature>
<dbReference type="AlphaFoldDB" id="A0A6D2HSF0"/>
<feature type="domain" description="DUF547" evidence="2">
    <location>
        <begin position="361"/>
        <end position="488"/>
    </location>
</feature>
<feature type="compositionally biased region" description="Basic and acidic residues" evidence="1">
    <location>
        <begin position="39"/>
        <end position="53"/>
    </location>
</feature>
<protein>
    <recommendedName>
        <fullName evidence="6">DUF547 domain-containing protein</fullName>
    </recommendedName>
</protein>
<evidence type="ECO:0000256" key="1">
    <source>
        <dbReference type="SAM" id="MobiDB-lite"/>
    </source>
</evidence>
<accession>A0A6D2HSF0</accession>
<feature type="region of interest" description="Disordered" evidence="1">
    <location>
        <begin position="25"/>
        <end position="61"/>
    </location>
</feature>
<name>A0A6D2HSF0_9BRAS</name>
<keyword evidence="5" id="KW-1185">Reference proteome</keyword>
<feature type="region of interest" description="Disordered" evidence="1">
    <location>
        <begin position="220"/>
        <end position="250"/>
    </location>
</feature>
<evidence type="ECO:0008006" key="6">
    <source>
        <dbReference type="Google" id="ProtNLM"/>
    </source>
</evidence>
<dbReference type="Proteomes" id="UP000467841">
    <property type="component" value="Unassembled WGS sequence"/>
</dbReference>
<evidence type="ECO:0000313" key="4">
    <source>
        <dbReference type="EMBL" id="CAA7016237.1"/>
    </source>
</evidence>
<dbReference type="InterPro" id="IPR025757">
    <property type="entry name" value="MIP1_Leuzipper"/>
</dbReference>
<dbReference type="Pfam" id="PF04784">
    <property type="entry name" value="DUF547"/>
    <property type="match status" value="1"/>
</dbReference>
<sequence>MKLEDLLVEEETKDQHSVASLLDHHRRQNNHQVQQQPAEVKDYKSEEEKNDLAKKKHKRRLQRDVMKMQGELEDEQALNKALRDMLRGPVMSQPRLSLLLLPPQVQELIEELGTVEAEILCLEKRIQDLKLDVYSEKKDNEELKASIEEGEGEEERMLNPKRLLQRQNHLPCDADNDITKMRSEDLKQRSKSQTYGDHHVVKEIQKNSPRSHASIGSAMEFSSRVHSSTFSDGKTRAQEKKKGQETTPNGVSEDLVKCLMGIYLELNKSSREREGSRTVSKLSLSHLKNASFKRKSVYDQNASNLDPYGAVMGTTLRDIGEYKNFIHITRTSIDVSRLSDCSTSLVNLGVLKEKLSKVDLSFLNHKKKMAFWINTYNACVMNGFLEHGLPSSKEKLLTILKMAKIDVGGTQLSALDIEGSILQSPCEPRDNVSTGESEARLQKRYGFRCVEPNLMFVLCRGDWSSPALRVYSAEDVVNELIKARTEYLEASIGISGRKKIVIPRFLHKRLRDFAEDEGSLVEWICSQLPPIQRCLQLKETVESLNKKSESSSNKLVEVRPHEYEFRYLLPL</sequence>
<dbReference type="Pfam" id="PF14389">
    <property type="entry name" value="Lzipper-MIP1"/>
    <property type="match status" value="1"/>
</dbReference>
<dbReference type="OrthoDB" id="1091821at2759"/>
<proteinExistence type="predicted"/>
<dbReference type="PANTHER" id="PTHR46248:SF8">
    <property type="entry name" value="DUF547 DOMAIN-CONTAINING PROTEIN"/>
    <property type="match status" value="1"/>
</dbReference>
<dbReference type="EMBL" id="CACVBM020000222">
    <property type="protein sequence ID" value="CAA7016237.1"/>
    <property type="molecule type" value="Genomic_DNA"/>
</dbReference>
<reference evidence="4" key="1">
    <citation type="submission" date="2020-01" db="EMBL/GenBank/DDBJ databases">
        <authorList>
            <person name="Mishra B."/>
        </authorList>
    </citation>
    <scope>NUCLEOTIDE SEQUENCE [LARGE SCALE GENOMIC DNA]</scope>
</reference>
<gene>
    <name evidence="4" type="ORF">MERR_LOCUS3472</name>
</gene>